<dbReference type="PANTHER" id="PTHR45947:SF13">
    <property type="entry name" value="TRANSFERASE"/>
    <property type="match status" value="1"/>
</dbReference>
<dbReference type="InterPro" id="IPR011990">
    <property type="entry name" value="TPR-like_helical_dom_sf"/>
</dbReference>
<keyword evidence="3" id="KW-1185">Reference proteome</keyword>
<reference evidence="3" key="1">
    <citation type="journal article" date="2019" name="Int. J. Syst. Evol. Microbiol.">
        <title>The Global Catalogue of Microorganisms (GCM) 10K type strain sequencing project: providing services to taxonomists for standard genome sequencing and annotation.</title>
        <authorList>
            <consortium name="The Broad Institute Genomics Platform"/>
            <consortium name="The Broad Institute Genome Sequencing Center for Infectious Disease"/>
            <person name="Wu L."/>
            <person name="Ma J."/>
        </authorList>
    </citation>
    <scope>NUCLEOTIDE SEQUENCE [LARGE SCALE GENOMIC DNA]</scope>
    <source>
        <strain evidence="3">KCTC 42984</strain>
    </source>
</reference>
<feature type="domain" description="Glycosyltransferase subfamily 4-like N-terminal" evidence="1">
    <location>
        <begin position="1480"/>
        <end position="1635"/>
    </location>
</feature>
<dbReference type="InterPro" id="IPR050194">
    <property type="entry name" value="Glycosyltransferase_grp1"/>
</dbReference>
<dbReference type="Gene3D" id="3.40.50.2000">
    <property type="entry name" value="Glycogen Phosphorylase B"/>
    <property type="match status" value="2"/>
</dbReference>
<dbReference type="Gene3D" id="1.25.40.10">
    <property type="entry name" value="Tetratricopeptide repeat domain"/>
    <property type="match status" value="1"/>
</dbReference>
<organism evidence="2 3">
    <name type="scientific">Novosphingobium bradum</name>
    <dbReference type="NCBI Taxonomy" id="1737444"/>
    <lineage>
        <taxon>Bacteria</taxon>
        <taxon>Pseudomonadati</taxon>
        <taxon>Pseudomonadota</taxon>
        <taxon>Alphaproteobacteria</taxon>
        <taxon>Sphingomonadales</taxon>
        <taxon>Sphingomonadaceae</taxon>
        <taxon>Novosphingobium</taxon>
    </lineage>
</organism>
<evidence type="ECO:0000259" key="1">
    <source>
        <dbReference type="Pfam" id="PF13439"/>
    </source>
</evidence>
<evidence type="ECO:0000313" key="2">
    <source>
        <dbReference type="EMBL" id="MFC3173276.1"/>
    </source>
</evidence>
<dbReference type="SFLD" id="SFLDG01129">
    <property type="entry name" value="C1.5:_HAD__Beta-PGM__Phosphata"/>
    <property type="match status" value="1"/>
</dbReference>
<dbReference type="PANTHER" id="PTHR45947">
    <property type="entry name" value="SULFOQUINOVOSYL TRANSFERASE SQD2"/>
    <property type="match status" value="1"/>
</dbReference>
<name>A0ABV7IPV4_9SPHN</name>
<dbReference type="Pfam" id="PF13692">
    <property type="entry name" value="Glyco_trans_1_4"/>
    <property type="match status" value="1"/>
</dbReference>
<dbReference type="GO" id="GO:0016787">
    <property type="term" value="F:hydrolase activity"/>
    <property type="evidence" value="ECO:0007669"/>
    <property type="project" value="UniProtKB-KW"/>
</dbReference>
<protein>
    <submittedName>
        <fullName evidence="2">HAD-IA family hydrolase</fullName>
    </submittedName>
</protein>
<gene>
    <name evidence="2" type="ORF">ACFOD9_03310</name>
</gene>
<dbReference type="Pfam" id="PF13439">
    <property type="entry name" value="Glyco_transf_4"/>
    <property type="match status" value="1"/>
</dbReference>
<dbReference type="SUPFAM" id="SSF53756">
    <property type="entry name" value="UDP-Glycosyltransferase/glycogen phosphorylase"/>
    <property type="match status" value="1"/>
</dbReference>
<dbReference type="SUPFAM" id="SSF48452">
    <property type="entry name" value="TPR-like"/>
    <property type="match status" value="1"/>
</dbReference>
<dbReference type="InterPro" id="IPR006439">
    <property type="entry name" value="HAD-SF_hydro_IA"/>
</dbReference>
<dbReference type="NCBIfam" id="TIGR01549">
    <property type="entry name" value="HAD-SF-IA-v1"/>
    <property type="match status" value="1"/>
</dbReference>
<dbReference type="InterPro" id="IPR028098">
    <property type="entry name" value="Glyco_trans_4-like_N"/>
</dbReference>
<dbReference type="EMBL" id="JBHRTQ010000003">
    <property type="protein sequence ID" value="MFC3173276.1"/>
    <property type="molecule type" value="Genomic_DNA"/>
</dbReference>
<dbReference type="Proteomes" id="UP001595604">
    <property type="component" value="Unassembled WGS sequence"/>
</dbReference>
<evidence type="ECO:0000313" key="3">
    <source>
        <dbReference type="Proteomes" id="UP001595604"/>
    </source>
</evidence>
<accession>A0ABV7IPV4</accession>
<dbReference type="RefSeq" id="WP_379508657.1">
    <property type="nucleotide sequence ID" value="NZ_JBHRTQ010000003.1"/>
</dbReference>
<keyword evidence="2" id="KW-0378">Hydrolase</keyword>
<dbReference type="Gene3D" id="3.40.50.1000">
    <property type="entry name" value="HAD superfamily/HAD-like"/>
    <property type="match status" value="1"/>
</dbReference>
<dbReference type="Gene3D" id="1.10.150.400">
    <property type="match status" value="1"/>
</dbReference>
<dbReference type="Pfam" id="PF00702">
    <property type="entry name" value="Hydrolase"/>
    <property type="match status" value="1"/>
</dbReference>
<dbReference type="CDD" id="cd03823">
    <property type="entry name" value="GT4_ExpE7-like"/>
    <property type="match status" value="1"/>
</dbReference>
<proteinExistence type="predicted"/>
<dbReference type="InterPro" id="IPR036412">
    <property type="entry name" value="HAD-like_sf"/>
</dbReference>
<dbReference type="InterPro" id="IPR023214">
    <property type="entry name" value="HAD_sf"/>
</dbReference>
<dbReference type="SFLD" id="SFLDS00003">
    <property type="entry name" value="Haloacid_Dehalogenase"/>
    <property type="match status" value="1"/>
</dbReference>
<dbReference type="SUPFAM" id="SSF56784">
    <property type="entry name" value="HAD-like"/>
    <property type="match status" value="1"/>
</dbReference>
<sequence length="1830" mass="200515">MAKIAAIGDFRHHAGDYRYVSFDLFDTLIKRRFLHVYDVHQAAGMYAQTLLGQHGERSPEEMASLRYRAGTALKESSERPIQEPSVDMVWDRLLAEDMGVVEGGRRADLVRAIVDFEHAMELANLGLVDGAAELLQALKDQGKVITAISDMYFSRAQMEEILARLGILHFFDHLYVSAEVNLTKQTGDLFRRVVADLGIEPREMLHVGDNAQSDIAMAIDAGVPCVHVEQFGLLELERSAYGKRDRIEEEVADVVKAHLFSVLVDARSRGVEHLYFLARDGLAIRRFLAAWNSPFRDAFLPVPDHSDLHLNRVLTCWANVDFGHADWLAQAVGIAFWLKEGKASAAELSALLGIEEVPEELGAGILTATTDTARVAQAYRHHGLEDAVRDAVVARRRQVERYLTDIGFFERKSVALVDVGYSGTVPRALNTLLVQAIAEGRDLAPPAMVLHLIATYDNYEINRGPALPHVHFADEAVLPVERLPDGLRGYSWIELFFKHPSLLPILGYVEQDGKLVPDLREGEAFPGETPAQRVEKFAAGRDEDIVFLWMAMTGRFDALRDPVVARFADPDAATIAQMRDEIFELDPIAGTRRSVILELPDADSETIAEAARKGDYWVAGSVAAARLAGAPAAPRAGRAQGSLWRRLLGRASGRRNEALQGFDPAFYRAFYPDLRHFGSDEALWRHFDRHGRGERRLGSRLALETRLQTECGAIPEDFQPESYLAYNPDVAQIIDTPERALDHYMRTGAREGRRYRPFLEPLVEDFERFRAEGRIVLNEAESRQHARGTSTFDLFLARHRIAAGRWVDEIVVPEFRAMHVAWAGPVANRAECILALCEQGLALMPALAFAAPFDLAFYRTRQPSLAGLDPAGLFRHYLATGSSAGLAPSEAAALHRLWGHPEYPECFAWEAWREQGSHTAALGGADRLRVLQAFVDADVADPERWLSGEGSAHLLGIAADRARRRNQRGQAARLLEAALRIEGDHGWVYHLLGDLAAEAREPAKAAVYYRKGIAAPAPNRWSHVNAADLLLNQGDWRLALAVLAQGRAAWQEAAPWRAMHTRAVDAWARDCAARIGRQPGNADFAEAEAIFAEVASRVPDSLPVRGPGEGLLVLTSRPASALRQDAEFHRTVTVVDIAAPGTPDYLAALLRHGEVILHEPTFSFAALHALQLARRMGKPVTLWLGDLTAWGGHPLAATLWGEGGEETSRLRAGTAFEAATVARWCDRIVVTLAGCTPLLRAAAAQVPIHDLTRAEPARRGATRARKEIIVTVAGTPRRSQLEAVAEALVAAAQADPALQFLVDKRLAALPALTPLAGRRAVLEGNPQLPSLARLISLADLVVALADGPTPPFAAWEDARAHDVPALVVPIKAASDAAWPAQTPLADDDLCAMILRATSTPARPAAPPAAALPIVPPLPDRPANPRRRRILLTNVWAPPQVIGGATRVMQDNVDYFIDNHADEFELAMFACDEHNIASGQFSVDSYRGVPVFRVAPPQGEQAYWRPLNAQATARFGAVLDSFAPDFVHMHCLQRLGAGLAEACRDRTIPYLVTLHDGWWLSDHFFLADSNAMPVAVTEDFFAQPHSGTVRASGSALRAQILRTALAGAERRLSVSRSFARTYAEAGFAVEVVENGVSRLAPVPRRPREGGRVQVCHVGGLEPHKGAFLVEAAARAHRFDNLALTIVDLAQGPDYRFHTRWGTTPVTLVGRMAPDELAEFYGAMDVLLAPSTCEESYGLVVREALAHGLWVVTGDRGAMAEPIRHGTNGFVVPVVDADAIAQVMAQIDGDCARFRQPPPAPEAMRSADDQSRELVDIYRSMPLCGADGERPA</sequence>
<comment type="caution">
    <text evidence="2">The sequence shown here is derived from an EMBL/GenBank/DDBJ whole genome shotgun (WGS) entry which is preliminary data.</text>
</comment>